<dbReference type="Pfam" id="PF09481">
    <property type="entry name" value="CRISPR_Cse1"/>
    <property type="match status" value="1"/>
</dbReference>
<evidence type="ECO:0000313" key="1">
    <source>
        <dbReference type="EMBL" id="GAA4961995.1"/>
    </source>
</evidence>
<dbReference type="RefSeq" id="WP_345675668.1">
    <property type="nucleotide sequence ID" value="NZ_BAABHS010000008.1"/>
</dbReference>
<organism evidence="1 2">
    <name type="scientific">Yinghuangia aomiensis</name>
    <dbReference type="NCBI Taxonomy" id="676205"/>
    <lineage>
        <taxon>Bacteria</taxon>
        <taxon>Bacillati</taxon>
        <taxon>Actinomycetota</taxon>
        <taxon>Actinomycetes</taxon>
        <taxon>Kitasatosporales</taxon>
        <taxon>Streptomycetaceae</taxon>
        <taxon>Yinghuangia</taxon>
    </lineage>
</organism>
<keyword evidence="2" id="KW-1185">Reference proteome</keyword>
<evidence type="ECO:0000313" key="2">
    <source>
        <dbReference type="Proteomes" id="UP001500466"/>
    </source>
</evidence>
<gene>
    <name evidence="1" type="ORF">GCM10023205_27060</name>
</gene>
<evidence type="ECO:0008006" key="3">
    <source>
        <dbReference type="Google" id="ProtNLM"/>
    </source>
</evidence>
<comment type="caution">
    <text evidence="1">The sequence shown here is derived from an EMBL/GenBank/DDBJ whole genome shotgun (WGS) entry which is preliminary data.</text>
</comment>
<accession>A0ABP9H485</accession>
<proteinExistence type="predicted"/>
<protein>
    <recommendedName>
        <fullName evidence="3">CRISPR system Cascade subunit CasA</fullName>
    </recommendedName>
</protein>
<reference evidence="2" key="1">
    <citation type="journal article" date="2019" name="Int. J. Syst. Evol. Microbiol.">
        <title>The Global Catalogue of Microorganisms (GCM) 10K type strain sequencing project: providing services to taxonomists for standard genome sequencing and annotation.</title>
        <authorList>
            <consortium name="The Broad Institute Genomics Platform"/>
            <consortium name="The Broad Institute Genome Sequencing Center for Infectious Disease"/>
            <person name="Wu L."/>
            <person name="Ma J."/>
        </authorList>
    </citation>
    <scope>NUCLEOTIDE SEQUENCE [LARGE SCALE GENOMIC DNA]</scope>
    <source>
        <strain evidence="2">JCM 17986</strain>
    </source>
</reference>
<dbReference type="EMBL" id="BAABHS010000008">
    <property type="protein sequence ID" value="GAA4961995.1"/>
    <property type="molecule type" value="Genomic_DNA"/>
</dbReference>
<name>A0ABP9H485_9ACTN</name>
<dbReference type="InterPro" id="IPR013381">
    <property type="entry name" value="CRISPR-assoc_prot_Cse1"/>
</dbReference>
<dbReference type="Proteomes" id="UP001500466">
    <property type="component" value="Unassembled WGS sequence"/>
</dbReference>
<dbReference type="NCBIfam" id="TIGR02547">
    <property type="entry name" value="casA_cse1"/>
    <property type="match status" value="1"/>
</dbReference>
<sequence length="573" mass="62581">MPVFNLVDDPWLHGESAVPSPTVAAGLDGRGYSLRELLLDSHRLAGVTVEIPTMFPALLRQVVLPVVVDALGHPKTTADWLGRFRQGEFTPAERERLDSYLDDWRARFDLFDPIAPFGQAGGLHTAKGETKGAALLVATAATGNNVPLFSSRTEGDTLALTPGEAARWLLHTQCWDTAGIKTGAMHDSQAKSGKTTGNPTGPLGQLGVVVPMGRTLYETVWLNIPIRPDGRADRDVPHWRRAPQDAEWKVRSADGVLDLWTWQSRRIRLFPEDTAEGIRVTRVIVAAGDRLRELPEVEPHTAWTLPAAGRANAASAPMARRPRRHQPGKATWRGLDALLAAQRPEAPATAHQDGFATSVLVAQMRGVLGRLPPAYPLRIDLTGVFYGNQSAVVDDIFHDATPLPLQALSRDSPVRAAILDAAEQAEQLARAVNILSADLRRAAGSEPIPWDRGQRPGELVLHGLDPLMRRMLTGLRAVDEDEALIRRGRLAWEQLAWRCTWQIADRVISTALPSAFGGRTVQQNGRDVAFHLGSAVTDFRRRMREILHRAAEARAAAQASNPVPASTEDSVHA</sequence>
<dbReference type="Gene3D" id="1.10.132.100">
    <property type="match status" value="1"/>
</dbReference>